<dbReference type="PANTHER" id="PTHR38703:SF1">
    <property type="entry name" value="ALLERGEN"/>
    <property type="match status" value="1"/>
</dbReference>
<feature type="compositionally biased region" description="Polar residues" evidence="1">
    <location>
        <begin position="270"/>
        <end position="282"/>
    </location>
</feature>
<keyword evidence="3" id="KW-1185">Reference proteome</keyword>
<gene>
    <name evidence="2" type="ORF">QBC41DRAFT_364271</name>
</gene>
<dbReference type="EMBL" id="JAULSY010000035">
    <property type="protein sequence ID" value="KAK0670139.1"/>
    <property type="molecule type" value="Genomic_DNA"/>
</dbReference>
<evidence type="ECO:0000313" key="3">
    <source>
        <dbReference type="Proteomes" id="UP001174997"/>
    </source>
</evidence>
<comment type="caution">
    <text evidence="2">The sequence shown here is derived from an EMBL/GenBank/DDBJ whole genome shotgun (WGS) entry which is preliminary data.</text>
</comment>
<reference evidence="2" key="1">
    <citation type="submission" date="2023-06" db="EMBL/GenBank/DDBJ databases">
        <title>Genome-scale phylogeny and comparative genomics of the fungal order Sordariales.</title>
        <authorList>
            <consortium name="Lawrence Berkeley National Laboratory"/>
            <person name="Hensen N."/>
            <person name="Bonometti L."/>
            <person name="Westerberg I."/>
            <person name="Brannstrom I.O."/>
            <person name="Guillou S."/>
            <person name="Cros-Aarteil S."/>
            <person name="Calhoun S."/>
            <person name="Haridas S."/>
            <person name="Kuo A."/>
            <person name="Mondo S."/>
            <person name="Pangilinan J."/>
            <person name="Riley R."/>
            <person name="Labutti K."/>
            <person name="Andreopoulos B."/>
            <person name="Lipzen A."/>
            <person name="Chen C."/>
            <person name="Yanf M."/>
            <person name="Daum C."/>
            <person name="Ng V."/>
            <person name="Clum A."/>
            <person name="Steindorff A."/>
            <person name="Ohm R."/>
            <person name="Martin F."/>
            <person name="Silar P."/>
            <person name="Natvig D."/>
            <person name="Lalanne C."/>
            <person name="Gautier V."/>
            <person name="Ament-Velasquez S.L."/>
            <person name="Kruys A."/>
            <person name="Hutchinson M.I."/>
            <person name="Powell A.J."/>
            <person name="Barry K."/>
            <person name="Miller A.N."/>
            <person name="Grigoriev I.V."/>
            <person name="Debuchy R."/>
            <person name="Gladieux P."/>
            <person name="Thoren M.H."/>
            <person name="Johannesson H."/>
        </authorList>
    </citation>
    <scope>NUCLEOTIDE SEQUENCE</scope>
    <source>
        <strain evidence="2">CBS 307.81</strain>
    </source>
</reference>
<sequence>MGQKSSCLAHKHTGPGTASAEPHRQPENGTAQDLLKDIARRSKLQTRGMPGESPDDAVRTGSSKHVAEQNGNAAGENGSAKRVKTTSTEDVDTETTVVAPVVQEVVKPHVHEIRQEEIHREIHVHTNHTIIQPVYDLEALPPRHFVPDETGKLVEVNESDLPACTGQNAQWHIAAGPVPIDVNCEQALGTAAMARTASHKSSSGAENDSASCSLTDSVPLVEVDQQQQAYCLAPDNQKPIEQTAAAPRSTTTTAQVNEGRTKKSSRLPKPSTQGHTITASAK</sequence>
<name>A0AA39ZFS7_9PEZI</name>
<accession>A0AA39ZFS7</accession>
<feature type="compositionally biased region" description="Low complexity" evidence="1">
    <location>
        <begin position="243"/>
        <end position="254"/>
    </location>
</feature>
<feature type="region of interest" description="Disordered" evidence="1">
    <location>
        <begin position="233"/>
        <end position="282"/>
    </location>
</feature>
<proteinExistence type="predicted"/>
<dbReference type="Proteomes" id="UP001174997">
    <property type="component" value="Unassembled WGS sequence"/>
</dbReference>
<organism evidence="2 3">
    <name type="scientific">Cercophora samala</name>
    <dbReference type="NCBI Taxonomy" id="330535"/>
    <lineage>
        <taxon>Eukaryota</taxon>
        <taxon>Fungi</taxon>
        <taxon>Dikarya</taxon>
        <taxon>Ascomycota</taxon>
        <taxon>Pezizomycotina</taxon>
        <taxon>Sordariomycetes</taxon>
        <taxon>Sordariomycetidae</taxon>
        <taxon>Sordariales</taxon>
        <taxon>Lasiosphaeriaceae</taxon>
        <taxon>Cercophora</taxon>
    </lineage>
</organism>
<protein>
    <submittedName>
        <fullName evidence="2">Uncharacterized protein</fullName>
    </submittedName>
</protein>
<feature type="region of interest" description="Disordered" evidence="1">
    <location>
        <begin position="1"/>
        <end position="92"/>
    </location>
</feature>
<evidence type="ECO:0000256" key="1">
    <source>
        <dbReference type="SAM" id="MobiDB-lite"/>
    </source>
</evidence>
<evidence type="ECO:0000313" key="2">
    <source>
        <dbReference type="EMBL" id="KAK0670139.1"/>
    </source>
</evidence>
<dbReference type="AlphaFoldDB" id="A0AA39ZFS7"/>
<dbReference type="PANTHER" id="PTHR38703">
    <property type="entry name" value="CHROMOSOME 8, WHOLE GENOME SHOTGUN SEQUENCE"/>
    <property type="match status" value="1"/>
</dbReference>